<dbReference type="InterPro" id="IPR014284">
    <property type="entry name" value="RNA_pol_sigma-70_dom"/>
</dbReference>
<evidence type="ECO:0000259" key="7">
    <source>
        <dbReference type="Pfam" id="PF08281"/>
    </source>
</evidence>
<dbReference type="GO" id="GO:0006352">
    <property type="term" value="P:DNA-templated transcription initiation"/>
    <property type="evidence" value="ECO:0007669"/>
    <property type="project" value="InterPro"/>
</dbReference>
<dbReference type="NCBIfam" id="TIGR02937">
    <property type="entry name" value="sigma70-ECF"/>
    <property type="match status" value="1"/>
</dbReference>
<keyword evidence="2" id="KW-0805">Transcription regulation</keyword>
<reference evidence="8" key="1">
    <citation type="submission" date="2020-10" db="EMBL/GenBank/DDBJ databases">
        <authorList>
            <person name="Gilroy R."/>
        </authorList>
    </citation>
    <scope>NUCLEOTIDE SEQUENCE</scope>
    <source>
        <strain evidence="8">6276</strain>
    </source>
</reference>
<evidence type="ECO:0000256" key="3">
    <source>
        <dbReference type="ARBA" id="ARBA00023082"/>
    </source>
</evidence>
<evidence type="ECO:0000256" key="4">
    <source>
        <dbReference type="ARBA" id="ARBA00023125"/>
    </source>
</evidence>
<keyword evidence="5" id="KW-0804">Transcription</keyword>
<dbReference type="AlphaFoldDB" id="A0A9D1JN01"/>
<dbReference type="CDD" id="cd06171">
    <property type="entry name" value="Sigma70_r4"/>
    <property type="match status" value="1"/>
</dbReference>
<reference evidence="8" key="2">
    <citation type="journal article" date="2021" name="PeerJ">
        <title>Extensive microbial diversity within the chicken gut microbiome revealed by metagenomics and culture.</title>
        <authorList>
            <person name="Gilroy R."/>
            <person name="Ravi A."/>
            <person name="Getino M."/>
            <person name="Pursley I."/>
            <person name="Horton D.L."/>
            <person name="Alikhan N.F."/>
            <person name="Baker D."/>
            <person name="Gharbi K."/>
            <person name="Hall N."/>
            <person name="Watson M."/>
            <person name="Adriaenssens E.M."/>
            <person name="Foster-Nyarko E."/>
            <person name="Jarju S."/>
            <person name="Secka A."/>
            <person name="Antonio M."/>
            <person name="Oren A."/>
            <person name="Chaudhuri R.R."/>
            <person name="La Ragione R."/>
            <person name="Hildebrand F."/>
            <person name="Pallen M.J."/>
        </authorList>
    </citation>
    <scope>NUCLEOTIDE SEQUENCE</scope>
    <source>
        <strain evidence="8">6276</strain>
    </source>
</reference>
<protein>
    <submittedName>
        <fullName evidence="8">RNA polymerase sigma factor</fullName>
    </submittedName>
</protein>
<dbReference type="Gene3D" id="1.10.1740.10">
    <property type="match status" value="1"/>
</dbReference>
<dbReference type="SUPFAM" id="SSF88659">
    <property type="entry name" value="Sigma3 and sigma4 domains of RNA polymerase sigma factors"/>
    <property type="match status" value="1"/>
</dbReference>
<comment type="similarity">
    <text evidence="1">Belongs to the sigma-70 factor family. ECF subfamily.</text>
</comment>
<feature type="domain" description="RNA polymerase sigma-70 region 2" evidence="6">
    <location>
        <begin position="8"/>
        <end position="69"/>
    </location>
</feature>
<proteinExistence type="inferred from homology"/>
<dbReference type="PANTHER" id="PTHR43133:SF8">
    <property type="entry name" value="RNA POLYMERASE SIGMA FACTOR HI_1459-RELATED"/>
    <property type="match status" value="1"/>
</dbReference>
<dbReference type="InterPro" id="IPR039425">
    <property type="entry name" value="RNA_pol_sigma-70-like"/>
</dbReference>
<dbReference type="InterPro" id="IPR013324">
    <property type="entry name" value="RNA_pol_sigma_r3/r4-like"/>
</dbReference>
<keyword evidence="4" id="KW-0238">DNA-binding</keyword>
<dbReference type="Gene3D" id="1.10.10.10">
    <property type="entry name" value="Winged helix-like DNA-binding domain superfamily/Winged helix DNA-binding domain"/>
    <property type="match status" value="1"/>
</dbReference>
<feature type="domain" description="RNA polymerase sigma factor 70 region 4 type 2" evidence="7">
    <location>
        <begin position="105"/>
        <end position="157"/>
    </location>
</feature>
<dbReference type="GO" id="GO:0003677">
    <property type="term" value="F:DNA binding"/>
    <property type="evidence" value="ECO:0007669"/>
    <property type="project" value="UniProtKB-KW"/>
</dbReference>
<accession>A0A9D1JN01</accession>
<dbReference type="Pfam" id="PF08281">
    <property type="entry name" value="Sigma70_r4_2"/>
    <property type="match status" value="1"/>
</dbReference>
<evidence type="ECO:0000256" key="2">
    <source>
        <dbReference type="ARBA" id="ARBA00023015"/>
    </source>
</evidence>
<dbReference type="InterPro" id="IPR013249">
    <property type="entry name" value="RNA_pol_sigma70_r4_t2"/>
</dbReference>
<dbReference type="EMBL" id="DVIU01000111">
    <property type="protein sequence ID" value="HIS36019.1"/>
    <property type="molecule type" value="Genomic_DNA"/>
</dbReference>
<gene>
    <name evidence="8" type="ORF">IAC10_05240</name>
</gene>
<evidence type="ECO:0000313" key="9">
    <source>
        <dbReference type="Proteomes" id="UP000823928"/>
    </source>
</evidence>
<evidence type="ECO:0000259" key="6">
    <source>
        <dbReference type="Pfam" id="PF04542"/>
    </source>
</evidence>
<dbReference type="InterPro" id="IPR007627">
    <property type="entry name" value="RNA_pol_sigma70_r2"/>
</dbReference>
<dbReference type="Pfam" id="PF04542">
    <property type="entry name" value="Sigma70_r2"/>
    <property type="match status" value="1"/>
</dbReference>
<evidence type="ECO:0000256" key="1">
    <source>
        <dbReference type="ARBA" id="ARBA00010641"/>
    </source>
</evidence>
<evidence type="ECO:0000313" key="8">
    <source>
        <dbReference type="EMBL" id="HIS36019.1"/>
    </source>
</evidence>
<dbReference type="GO" id="GO:0016987">
    <property type="term" value="F:sigma factor activity"/>
    <property type="evidence" value="ECO:0007669"/>
    <property type="project" value="UniProtKB-KW"/>
</dbReference>
<dbReference type="PANTHER" id="PTHR43133">
    <property type="entry name" value="RNA POLYMERASE ECF-TYPE SIGMA FACTO"/>
    <property type="match status" value="1"/>
</dbReference>
<name>A0A9D1JN01_9BACT</name>
<keyword evidence="3" id="KW-0731">Sigma factor</keyword>
<evidence type="ECO:0000256" key="5">
    <source>
        <dbReference type="ARBA" id="ARBA00023163"/>
    </source>
</evidence>
<dbReference type="InterPro" id="IPR036388">
    <property type="entry name" value="WH-like_DNA-bd_sf"/>
</dbReference>
<sequence>MNFNEIIKKNRANVKNIIRIIAGEDNEDLEQEVYLKVWKNSDKYKEKGCFKSWVNTIAKNVTRDYLKSSVRKHEQLTVEDDSTFDNLKDSKASPELRLISTDRKKRIMEAINQLKPKFKEVIIYTEIYGYTYEKCSKKLKCPVGTVKSRIYNAKKELAEQLHDLL</sequence>
<dbReference type="Proteomes" id="UP000823928">
    <property type="component" value="Unassembled WGS sequence"/>
</dbReference>
<organism evidence="8 9">
    <name type="scientific">Candidatus Scatousia excrementigallinarum</name>
    <dbReference type="NCBI Taxonomy" id="2840935"/>
    <lineage>
        <taxon>Bacteria</taxon>
        <taxon>Candidatus Scatousia</taxon>
    </lineage>
</organism>
<comment type="caution">
    <text evidence="8">The sequence shown here is derived from an EMBL/GenBank/DDBJ whole genome shotgun (WGS) entry which is preliminary data.</text>
</comment>
<dbReference type="SUPFAM" id="SSF88946">
    <property type="entry name" value="Sigma2 domain of RNA polymerase sigma factors"/>
    <property type="match status" value="1"/>
</dbReference>
<dbReference type="InterPro" id="IPR013325">
    <property type="entry name" value="RNA_pol_sigma_r2"/>
</dbReference>